<feature type="transmembrane region" description="Helical" evidence="1">
    <location>
        <begin position="21"/>
        <end position="40"/>
    </location>
</feature>
<evidence type="ECO:0000313" key="2">
    <source>
        <dbReference type="EMBL" id="QGT55026.1"/>
    </source>
</evidence>
<dbReference type="Proteomes" id="UP000423482">
    <property type="component" value="Segment"/>
</dbReference>
<dbReference type="PROSITE" id="PS51257">
    <property type="entry name" value="PROKAR_LIPOPROTEIN"/>
    <property type="match status" value="1"/>
</dbReference>
<gene>
    <name evidence="2" type="primary">33</name>
    <name evidence="2" type="ORF">SEA_FORZA_33</name>
</gene>
<reference evidence="2 3" key="1">
    <citation type="submission" date="2019-04" db="EMBL/GenBank/DDBJ databases">
        <authorList>
            <person name="Pope W.H."/>
            <person name="Garlena R.A."/>
            <person name="Russell D.A."/>
            <person name="Jacobs-Sera D."/>
            <person name="Hatfull G.F."/>
        </authorList>
    </citation>
    <scope>NUCLEOTIDE SEQUENCE [LARGE SCALE GENOMIC DNA]</scope>
</reference>
<name>A0A650EXZ2_9CAUD</name>
<dbReference type="GeneID" id="77924401"/>
<evidence type="ECO:0000256" key="1">
    <source>
        <dbReference type="SAM" id="Phobius"/>
    </source>
</evidence>
<feature type="transmembrane region" description="Helical" evidence="1">
    <location>
        <begin position="46"/>
        <end position="67"/>
    </location>
</feature>
<sequence>MVKDAQYWKKQAHDNHVMQMIFSACGVAFIAVAILLFLLAQLPEKSFFIMLIIGGLHFIPAVMFYWVRVAALRLAKREEDNGV</sequence>
<dbReference type="KEGG" id="vg:77924401"/>
<keyword evidence="1" id="KW-0472">Membrane</keyword>
<accession>A0A650EXZ2</accession>
<protein>
    <submittedName>
        <fullName evidence="2">Uncharacterized protein</fullName>
    </submittedName>
</protein>
<proteinExistence type="predicted"/>
<keyword evidence="1" id="KW-1133">Transmembrane helix</keyword>
<keyword evidence="1" id="KW-0812">Transmembrane</keyword>
<keyword evidence="3" id="KW-1185">Reference proteome</keyword>
<dbReference type="EMBL" id="MK814760">
    <property type="protein sequence ID" value="QGT55026.1"/>
    <property type="molecule type" value="Genomic_DNA"/>
</dbReference>
<organism evidence="2 3">
    <name type="scientific">Gordonia phage Forza</name>
    <dbReference type="NCBI Taxonomy" id="2571247"/>
    <lineage>
        <taxon>Viruses</taxon>
        <taxon>Duplodnaviria</taxon>
        <taxon>Heunggongvirae</taxon>
        <taxon>Uroviricota</taxon>
        <taxon>Caudoviricetes</taxon>
        <taxon>Forzavirus</taxon>
        <taxon>Forzavirus forza</taxon>
    </lineage>
</organism>
<evidence type="ECO:0000313" key="3">
    <source>
        <dbReference type="Proteomes" id="UP000423482"/>
    </source>
</evidence>
<dbReference type="RefSeq" id="YP_010648913.1">
    <property type="nucleotide sequence ID" value="NC_070763.1"/>
</dbReference>